<dbReference type="UniPathway" id="UPA00242"/>
<feature type="binding site" evidence="7">
    <location>
        <position position="234"/>
    </location>
    <ligand>
        <name>beta-D-galactose</name>
        <dbReference type="ChEBI" id="CHEBI:27667"/>
    </ligand>
</feature>
<dbReference type="InterPro" id="IPR011013">
    <property type="entry name" value="Gal_mutarotase_sf_dom"/>
</dbReference>
<name>A0A239D155_9RHOB</name>
<evidence type="ECO:0000256" key="2">
    <source>
        <dbReference type="ARBA" id="ARBA00006206"/>
    </source>
</evidence>
<evidence type="ECO:0000256" key="6">
    <source>
        <dbReference type="PIRSR" id="PIRSR005096-1"/>
    </source>
</evidence>
<comment type="catalytic activity">
    <reaction evidence="5">
        <text>alpha-D-glucose = beta-D-glucose</text>
        <dbReference type="Rhea" id="RHEA:10264"/>
        <dbReference type="ChEBI" id="CHEBI:15903"/>
        <dbReference type="ChEBI" id="CHEBI:17925"/>
        <dbReference type="EC" id="5.1.3.3"/>
    </reaction>
</comment>
<dbReference type="InterPro" id="IPR047215">
    <property type="entry name" value="Galactose_mutarotase-like"/>
</dbReference>
<evidence type="ECO:0000313" key="9">
    <source>
        <dbReference type="EMBL" id="SNS26155.1"/>
    </source>
</evidence>
<evidence type="ECO:0000313" key="10">
    <source>
        <dbReference type="Proteomes" id="UP000198426"/>
    </source>
</evidence>
<evidence type="ECO:0000256" key="7">
    <source>
        <dbReference type="PIRSR" id="PIRSR005096-2"/>
    </source>
</evidence>
<organism evidence="9 10">
    <name type="scientific">Tropicimonas sediminicola</name>
    <dbReference type="NCBI Taxonomy" id="1031541"/>
    <lineage>
        <taxon>Bacteria</taxon>
        <taxon>Pseudomonadati</taxon>
        <taxon>Pseudomonadota</taxon>
        <taxon>Alphaproteobacteria</taxon>
        <taxon>Rhodobacterales</taxon>
        <taxon>Roseobacteraceae</taxon>
        <taxon>Tropicimonas</taxon>
    </lineage>
</organism>
<accession>A0A239D155</accession>
<protein>
    <recommendedName>
        <fullName evidence="5">Aldose 1-epimerase</fullName>
        <ecNumber evidence="5">5.1.3.3</ecNumber>
    </recommendedName>
</protein>
<dbReference type="SUPFAM" id="SSF74650">
    <property type="entry name" value="Galactose mutarotase-like"/>
    <property type="match status" value="1"/>
</dbReference>
<dbReference type="InterPro" id="IPR014718">
    <property type="entry name" value="GH-type_carb-bd"/>
</dbReference>
<dbReference type="PANTHER" id="PTHR10091:SF49">
    <property type="entry name" value="ALDOSE 1-EPIMERASE"/>
    <property type="match status" value="1"/>
</dbReference>
<keyword evidence="10" id="KW-1185">Reference proteome</keyword>
<dbReference type="RefSeq" id="WP_245837710.1">
    <property type="nucleotide sequence ID" value="NZ_FZOY01000001.1"/>
</dbReference>
<evidence type="ECO:0000256" key="3">
    <source>
        <dbReference type="ARBA" id="ARBA00023235"/>
    </source>
</evidence>
<dbReference type="InterPro" id="IPR015443">
    <property type="entry name" value="Aldose_1-epimerase"/>
</dbReference>
<dbReference type="Gene3D" id="2.70.98.10">
    <property type="match status" value="1"/>
</dbReference>
<keyword evidence="4 5" id="KW-0119">Carbohydrate metabolism</keyword>
<dbReference type="PIRSF" id="PIRSF005096">
    <property type="entry name" value="GALM"/>
    <property type="match status" value="1"/>
</dbReference>
<feature type="active site" description="Proton acceptor" evidence="6">
    <location>
        <position position="299"/>
    </location>
</feature>
<dbReference type="GO" id="GO:0004034">
    <property type="term" value="F:aldose 1-epimerase activity"/>
    <property type="evidence" value="ECO:0007669"/>
    <property type="project" value="UniProtKB-EC"/>
</dbReference>
<dbReference type="Pfam" id="PF01263">
    <property type="entry name" value="Aldose_epim"/>
    <property type="match status" value="1"/>
</dbReference>
<dbReference type="EMBL" id="FZOY01000001">
    <property type="protein sequence ID" value="SNS26155.1"/>
    <property type="molecule type" value="Genomic_DNA"/>
</dbReference>
<dbReference type="PANTHER" id="PTHR10091">
    <property type="entry name" value="ALDOSE-1-EPIMERASE"/>
    <property type="match status" value="1"/>
</dbReference>
<dbReference type="GO" id="GO:0033499">
    <property type="term" value="P:galactose catabolic process via UDP-galactose, Leloir pathway"/>
    <property type="evidence" value="ECO:0007669"/>
    <property type="project" value="TreeGrafter"/>
</dbReference>
<reference evidence="9 10" key="1">
    <citation type="submission" date="2017-06" db="EMBL/GenBank/DDBJ databases">
        <authorList>
            <person name="Kim H.J."/>
            <person name="Triplett B.A."/>
        </authorList>
    </citation>
    <scope>NUCLEOTIDE SEQUENCE [LARGE SCALE GENOMIC DNA]</scope>
    <source>
        <strain evidence="9 10">DSM 29339</strain>
    </source>
</reference>
<evidence type="ECO:0000256" key="1">
    <source>
        <dbReference type="ARBA" id="ARBA00005028"/>
    </source>
</evidence>
<dbReference type="CDD" id="cd09019">
    <property type="entry name" value="galactose_mutarotase_like"/>
    <property type="match status" value="1"/>
</dbReference>
<feature type="binding site" evidence="8">
    <location>
        <begin position="172"/>
        <end position="174"/>
    </location>
    <ligand>
        <name>beta-D-galactose</name>
        <dbReference type="ChEBI" id="CHEBI:27667"/>
    </ligand>
</feature>
<dbReference type="AlphaFoldDB" id="A0A239D155"/>
<feature type="binding site" evidence="8">
    <location>
        <begin position="74"/>
        <end position="75"/>
    </location>
    <ligand>
        <name>beta-D-galactose</name>
        <dbReference type="ChEBI" id="CHEBI:27667"/>
    </ligand>
</feature>
<gene>
    <name evidence="9" type="ORF">SAMN05421757_101594</name>
</gene>
<dbReference type="GO" id="GO:0030246">
    <property type="term" value="F:carbohydrate binding"/>
    <property type="evidence" value="ECO:0007669"/>
    <property type="project" value="InterPro"/>
</dbReference>
<evidence type="ECO:0000256" key="5">
    <source>
        <dbReference type="PIRNR" id="PIRNR005096"/>
    </source>
</evidence>
<proteinExistence type="inferred from homology"/>
<comment type="similarity">
    <text evidence="2 5">Belongs to the aldose epimerase family.</text>
</comment>
<dbReference type="GO" id="GO:0006006">
    <property type="term" value="P:glucose metabolic process"/>
    <property type="evidence" value="ECO:0007669"/>
    <property type="project" value="TreeGrafter"/>
</dbReference>
<evidence type="ECO:0000256" key="4">
    <source>
        <dbReference type="ARBA" id="ARBA00023277"/>
    </source>
</evidence>
<feature type="active site" description="Proton donor" evidence="6">
    <location>
        <position position="172"/>
    </location>
</feature>
<dbReference type="EC" id="5.1.3.3" evidence="5"/>
<dbReference type="Proteomes" id="UP000198426">
    <property type="component" value="Unassembled WGS sequence"/>
</dbReference>
<sequence>MSAEVFGLMPDGTPVRRYTLRGGGLTAQYLTYGAVLQDLRLEGHEGPLVLGFEAFDDYLAHSRYFGATAGRYANRIRGGHLELDGATFQLDTNYLGRHTLHGGAAGIGKRVWELKDLTADSITLGIRAADGEMGFPGNLEILQTVRLAGGGVLDITLQARTDAPTLCNLAHHSYFNLGTSETIDGHLLEVAAEAYLPVDAEMIPTGERASVAGTRFDFRAPAALGPACAQGLIDHNFCLSDGRAALRRVAALRCPDSGLSMEVRSTEPGLQVYDGSALDVPVPGLGGRRMGPRSGVALEPQVWPDAPHHPDFPQAVLRPGETYSQHTQFIFRKDSR</sequence>
<evidence type="ECO:0000256" key="8">
    <source>
        <dbReference type="PIRSR" id="PIRSR005096-3"/>
    </source>
</evidence>
<comment type="pathway">
    <text evidence="1 5">Carbohydrate metabolism; hexose metabolism.</text>
</comment>
<dbReference type="InterPro" id="IPR008183">
    <property type="entry name" value="Aldose_1/G6P_1-epimerase"/>
</dbReference>
<keyword evidence="3 5" id="KW-0413">Isomerase</keyword>